<keyword evidence="1" id="KW-1133">Transmembrane helix</keyword>
<sequence length="247" mass="27451">MPSSLSAFNAYFDKRMAVMMSICQALMIAFSMGVPQLAAWSMVTFGFRGTLLGLAVLSCLSLPAVASLQSVEKHLRKVALQMGSESKLAKKSVSIDMPLQSPQEKPLMPLGGSLRSLQQHQGRRRMSMLSLGDRVASVISIHQDISKEEAILQEIHGHVPAEGRQVLEYQHRPCPGLYGRHGLHFHHASDAGQYWVSTSGHRLYDGGFLRLRPAFQNSVDHHVQRGAVQKPPSDTLHFHPHSFIQNW</sequence>
<evidence type="ECO:0008006" key="4">
    <source>
        <dbReference type="Google" id="ProtNLM"/>
    </source>
</evidence>
<name>U4UMY8_DENPD</name>
<dbReference type="EMBL" id="KB632281">
    <property type="protein sequence ID" value="ERL91365.1"/>
    <property type="molecule type" value="Genomic_DNA"/>
</dbReference>
<dbReference type="Proteomes" id="UP000030742">
    <property type="component" value="Unassembled WGS sequence"/>
</dbReference>
<dbReference type="OrthoDB" id="6499973at2759"/>
<accession>U4UMY8</accession>
<feature type="transmembrane region" description="Helical" evidence="1">
    <location>
        <begin position="49"/>
        <end position="68"/>
    </location>
</feature>
<organism evidence="2 3">
    <name type="scientific">Dendroctonus ponderosae</name>
    <name type="common">Mountain pine beetle</name>
    <dbReference type="NCBI Taxonomy" id="77166"/>
    <lineage>
        <taxon>Eukaryota</taxon>
        <taxon>Metazoa</taxon>
        <taxon>Ecdysozoa</taxon>
        <taxon>Arthropoda</taxon>
        <taxon>Hexapoda</taxon>
        <taxon>Insecta</taxon>
        <taxon>Pterygota</taxon>
        <taxon>Neoptera</taxon>
        <taxon>Endopterygota</taxon>
        <taxon>Coleoptera</taxon>
        <taxon>Polyphaga</taxon>
        <taxon>Cucujiformia</taxon>
        <taxon>Curculionidae</taxon>
        <taxon>Scolytinae</taxon>
        <taxon>Dendroctonus</taxon>
    </lineage>
</organism>
<dbReference type="AlphaFoldDB" id="U4UMY8"/>
<reference evidence="2 3" key="1">
    <citation type="journal article" date="2013" name="Genome Biol.">
        <title>Draft genome of the mountain pine beetle, Dendroctonus ponderosae Hopkins, a major forest pest.</title>
        <authorList>
            <person name="Keeling C.I."/>
            <person name="Yuen M.M."/>
            <person name="Liao N.Y."/>
            <person name="Docking T.R."/>
            <person name="Chan S.K."/>
            <person name="Taylor G.A."/>
            <person name="Palmquist D.L."/>
            <person name="Jackman S.D."/>
            <person name="Nguyen A."/>
            <person name="Li M."/>
            <person name="Henderson H."/>
            <person name="Janes J.K."/>
            <person name="Zhao Y."/>
            <person name="Pandoh P."/>
            <person name="Moore R."/>
            <person name="Sperling F.A."/>
            <person name="Huber D.P."/>
            <person name="Birol I."/>
            <person name="Jones S.J."/>
            <person name="Bohlmann J."/>
        </authorList>
    </citation>
    <scope>NUCLEOTIDE SEQUENCE</scope>
</reference>
<keyword evidence="1" id="KW-0472">Membrane</keyword>
<evidence type="ECO:0000313" key="3">
    <source>
        <dbReference type="Proteomes" id="UP000030742"/>
    </source>
</evidence>
<protein>
    <recommendedName>
        <fullName evidence="4">Major facilitator superfamily (MFS) profile domain-containing protein</fullName>
    </recommendedName>
</protein>
<evidence type="ECO:0000313" key="2">
    <source>
        <dbReference type="EMBL" id="ERL91365.1"/>
    </source>
</evidence>
<keyword evidence="1" id="KW-0812">Transmembrane</keyword>
<evidence type="ECO:0000256" key="1">
    <source>
        <dbReference type="SAM" id="Phobius"/>
    </source>
</evidence>
<proteinExistence type="predicted"/>
<gene>
    <name evidence="2" type="ORF">D910_08697</name>
</gene>